<dbReference type="EMBL" id="CACVAX010000051">
    <property type="protein sequence ID" value="CAA6818160.1"/>
    <property type="molecule type" value="Genomic_DNA"/>
</dbReference>
<accession>A0A6S6TNE7</accession>
<reference evidence="1" key="1">
    <citation type="submission" date="2020-01" db="EMBL/GenBank/DDBJ databases">
        <authorList>
            <person name="Meier V. D."/>
            <person name="Meier V D."/>
        </authorList>
    </citation>
    <scope>NUCLEOTIDE SEQUENCE</scope>
    <source>
        <strain evidence="1">HLG_WM_MAG_04</strain>
    </source>
</reference>
<protein>
    <submittedName>
        <fullName evidence="1">Uncharacterized protein</fullName>
    </submittedName>
</protein>
<proteinExistence type="predicted"/>
<gene>
    <name evidence="1" type="ORF">HELGO_WM25306</name>
</gene>
<name>A0A6S6TNE7_9BACT</name>
<organism evidence="1">
    <name type="scientific">uncultured Sulfurovum sp</name>
    <dbReference type="NCBI Taxonomy" id="269237"/>
    <lineage>
        <taxon>Bacteria</taxon>
        <taxon>Pseudomonadati</taxon>
        <taxon>Campylobacterota</taxon>
        <taxon>Epsilonproteobacteria</taxon>
        <taxon>Campylobacterales</taxon>
        <taxon>Sulfurovaceae</taxon>
        <taxon>Sulfurovum</taxon>
        <taxon>environmental samples</taxon>
    </lineage>
</organism>
<dbReference type="AlphaFoldDB" id="A0A6S6TNE7"/>
<sequence length="276" mass="32611">MEAEKPLEDLLVIHPHTLQKFMRQGKEFANLLALYTFYSYQAKLQKTNQPLSTDEFTRKGMNWAIDRVKKTKKLLKELGFVVVVQKGYYSYIQLPFIYTKKRVGELLGKMVTNLTTPKTLKKENLKAKKEKTPTPNNEPILLKNWLEYCDKNSIRYSKNNVNSWHEKLKNRSTLEQKEALYLAMSKKWKNFYITPVKESKYHQFLGQSLMLEKGCDTLIDIDCKEKQFYYKFKNRSISSSVEPEKLFAKHGYENSSKKAPIVEEVKDRIFGLFERF</sequence>
<evidence type="ECO:0000313" key="1">
    <source>
        <dbReference type="EMBL" id="CAA6818160.1"/>
    </source>
</evidence>